<evidence type="ECO:0000259" key="5">
    <source>
        <dbReference type="Pfam" id="PF00890"/>
    </source>
</evidence>
<sequence length="252" mass="26791">VSAYESGAARVLMLEKAPQNLRGGNTHYSGGLLRVAFDAPEALLELVPEVQIEAPDFLAGVAPYPAEAFWADLRRVTRGGVDPDLGELLVSRSFETACWMASQGIRMEAAVSLAAIEYGGVIKWPSGAVIRAVGEGVGLSRMWFEIASRCGIALRYGTGAQRLVQDDSGRVSGVVVRGPDGIAQLDAGSVVLACGGFEANPEWRARYLQQPWDMAKVRGTAYNTGDGLRMALELGALPFGQWSGNHGTPIDA</sequence>
<dbReference type="InterPro" id="IPR050315">
    <property type="entry name" value="FAD-oxidoreductase_2"/>
</dbReference>
<name>A0A381WTR8_9ZZZZ</name>
<feature type="non-terminal residue" evidence="6">
    <location>
        <position position="1"/>
    </location>
</feature>
<accession>A0A381WTR8</accession>
<keyword evidence="3" id="KW-0274">FAD</keyword>
<evidence type="ECO:0000256" key="1">
    <source>
        <dbReference type="ARBA" id="ARBA00001974"/>
    </source>
</evidence>
<reference evidence="6" key="1">
    <citation type="submission" date="2018-05" db="EMBL/GenBank/DDBJ databases">
        <authorList>
            <person name="Lanie J.A."/>
            <person name="Ng W.-L."/>
            <person name="Kazmierczak K.M."/>
            <person name="Andrzejewski T.M."/>
            <person name="Davidsen T.M."/>
            <person name="Wayne K.J."/>
            <person name="Tettelin H."/>
            <person name="Glass J.I."/>
            <person name="Rusch D."/>
            <person name="Podicherti R."/>
            <person name="Tsui H.-C.T."/>
            <person name="Winkler M.E."/>
        </authorList>
    </citation>
    <scope>NUCLEOTIDE SEQUENCE</scope>
</reference>
<keyword evidence="4" id="KW-0560">Oxidoreductase</keyword>
<dbReference type="SUPFAM" id="SSF51905">
    <property type="entry name" value="FAD/NAD(P)-binding domain"/>
    <property type="match status" value="1"/>
</dbReference>
<keyword evidence="2" id="KW-0285">Flavoprotein</keyword>
<proteinExistence type="predicted"/>
<dbReference type="PANTHER" id="PTHR43400:SF7">
    <property type="entry name" value="FAD-DEPENDENT OXIDOREDUCTASE 2 FAD BINDING DOMAIN-CONTAINING PROTEIN"/>
    <property type="match status" value="1"/>
</dbReference>
<evidence type="ECO:0000313" key="6">
    <source>
        <dbReference type="EMBL" id="SVA55681.1"/>
    </source>
</evidence>
<protein>
    <recommendedName>
        <fullName evidence="5">FAD-dependent oxidoreductase 2 FAD-binding domain-containing protein</fullName>
    </recommendedName>
</protein>
<evidence type="ECO:0000256" key="3">
    <source>
        <dbReference type="ARBA" id="ARBA00022827"/>
    </source>
</evidence>
<dbReference type="Gene3D" id="3.50.50.60">
    <property type="entry name" value="FAD/NAD(P)-binding domain"/>
    <property type="match status" value="1"/>
</dbReference>
<dbReference type="InterPro" id="IPR003953">
    <property type="entry name" value="FAD-dep_OxRdtase_2_FAD-bd"/>
</dbReference>
<evidence type="ECO:0000256" key="4">
    <source>
        <dbReference type="ARBA" id="ARBA00023002"/>
    </source>
</evidence>
<dbReference type="PANTHER" id="PTHR43400">
    <property type="entry name" value="FUMARATE REDUCTASE"/>
    <property type="match status" value="1"/>
</dbReference>
<comment type="cofactor">
    <cofactor evidence="1">
        <name>FAD</name>
        <dbReference type="ChEBI" id="CHEBI:57692"/>
    </cofactor>
</comment>
<evidence type="ECO:0000256" key="2">
    <source>
        <dbReference type="ARBA" id="ARBA00022630"/>
    </source>
</evidence>
<feature type="non-terminal residue" evidence="6">
    <location>
        <position position="252"/>
    </location>
</feature>
<feature type="domain" description="FAD-dependent oxidoreductase 2 FAD-binding" evidence="5">
    <location>
        <begin position="3"/>
        <end position="236"/>
    </location>
</feature>
<dbReference type="GO" id="GO:0016491">
    <property type="term" value="F:oxidoreductase activity"/>
    <property type="evidence" value="ECO:0007669"/>
    <property type="project" value="UniProtKB-KW"/>
</dbReference>
<gene>
    <name evidence="6" type="ORF">METZ01_LOCUS108535</name>
</gene>
<organism evidence="6">
    <name type="scientific">marine metagenome</name>
    <dbReference type="NCBI Taxonomy" id="408172"/>
    <lineage>
        <taxon>unclassified sequences</taxon>
        <taxon>metagenomes</taxon>
        <taxon>ecological metagenomes</taxon>
    </lineage>
</organism>
<dbReference type="AlphaFoldDB" id="A0A381WTR8"/>
<dbReference type="InterPro" id="IPR036188">
    <property type="entry name" value="FAD/NAD-bd_sf"/>
</dbReference>
<dbReference type="Pfam" id="PF00890">
    <property type="entry name" value="FAD_binding_2"/>
    <property type="match status" value="1"/>
</dbReference>
<dbReference type="EMBL" id="UINC01012800">
    <property type="protein sequence ID" value="SVA55681.1"/>
    <property type="molecule type" value="Genomic_DNA"/>
</dbReference>